<dbReference type="RefSeq" id="WP_189093170.1">
    <property type="nucleotide sequence ID" value="NZ_BMQL01000057.1"/>
</dbReference>
<keyword evidence="2" id="KW-1185">Reference proteome</keyword>
<gene>
    <name evidence="1" type="ORF">GCM10008957_49210</name>
</gene>
<evidence type="ECO:0000313" key="1">
    <source>
        <dbReference type="EMBL" id="GGR32969.1"/>
    </source>
</evidence>
<sequence length="77" mass="8821">MFYIQAEDARILLEEVGRTACRLGDFDMVEGIQALATRYVQAVETIDIEELQQVKTLLTTLQQRQNVQISYRQTSVA</sequence>
<organism evidence="1 2">
    <name type="scientific">Deinococcus ruber</name>
    <dbReference type="NCBI Taxonomy" id="1848197"/>
    <lineage>
        <taxon>Bacteria</taxon>
        <taxon>Thermotogati</taxon>
        <taxon>Deinococcota</taxon>
        <taxon>Deinococci</taxon>
        <taxon>Deinococcales</taxon>
        <taxon>Deinococcaceae</taxon>
        <taxon>Deinococcus</taxon>
    </lineage>
</organism>
<reference evidence="1" key="1">
    <citation type="journal article" date="2014" name="Int. J. Syst. Evol. Microbiol.">
        <title>Complete genome sequence of Corynebacterium casei LMG S-19264T (=DSM 44701T), isolated from a smear-ripened cheese.</title>
        <authorList>
            <consortium name="US DOE Joint Genome Institute (JGI-PGF)"/>
            <person name="Walter F."/>
            <person name="Albersmeier A."/>
            <person name="Kalinowski J."/>
            <person name="Ruckert C."/>
        </authorList>
    </citation>
    <scope>NUCLEOTIDE SEQUENCE</scope>
    <source>
        <strain evidence="1">JCM 31311</strain>
    </source>
</reference>
<dbReference type="EMBL" id="BMQL01000057">
    <property type="protein sequence ID" value="GGR32969.1"/>
    <property type="molecule type" value="Genomic_DNA"/>
</dbReference>
<dbReference type="Proteomes" id="UP000603865">
    <property type="component" value="Unassembled WGS sequence"/>
</dbReference>
<dbReference type="AlphaFoldDB" id="A0A918CMX7"/>
<name>A0A918CMX7_9DEIO</name>
<reference evidence="1" key="2">
    <citation type="submission" date="2020-09" db="EMBL/GenBank/DDBJ databases">
        <authorList>
            <person name="Sun Q."/>
            <person name="Ohkuma M."/>
        </authorList>
    </citation>
    <scope>NUCLEOTIDE SEQUENCE</scope>
    <source>
        <strain evidence="1">JCM 31311</strain>
    </source>
</reference>
<comment type="caution">
    <text evidence="1">The sequence shown here is derived from an EMBL/GenBank/DDBJ whole genome shotgun (WGS) entry which is preliminary data.</text>
</comment>
<evidence type="ECO:0000313" key="2">
    <source>
        <dbReference type="Proteomes" id="UP000603865"/>
    </source>
</evidence>
<accession>A0A918CMX7</accession>
<protein>
    <submittedName>
        <fullName evidence="1">Uncharacterized protein</fullName>
    </submittedName>
</protein>
<proteinExistence type="predicted"/>